<dbReference type="AlphaFoldDB" id="A0A564Y5S8"/>
<dbReference type="Proteomes" id="UP000321570">
    <property type="component" value="Unassembled WGS sequence"/>
</dbReference>
<proteinExistence type="predicted"/>
<evidence type="ECO:0000313" key="3">
    <source>
        <dbReference type="Proteomes" id="UP000321570"/>
    </source>
</evidence>
<keyword evidence="3" id="KW-1185">Reference proteome</keyword>
<dbReference type="EMBL" id="CABIJS010000077">
    <property type="protein sequence ID" value="VUZ41910.1"/>
    <property type="molecule type" value="Genomic_DNA"/>
</dbReference>
<feature type="non-terminal residue" evidence="2">
    <location>
        <position position="1"/>
    </location>
</feature>
<sequence>KSPYDHIERNEKTWLGNSQRLGNGLPSPTHYLSEMNKQQRLTCCVSLRPRELNFGHLFKAES</sequence>
<dbReference type="EMBL" id="CABIJS010000077">
    <property type="protein sequence ID" value="VUZ41913.1"/>
    <property type="molecule type" value="Genomic_DNA"/>
</dbReference>
<reference evidence="2 3" key="1">
    <citation type="submission" date="2019-07" db="EMBL/GenBank/DDBJ databases">
        <authorList>
            <person name="Jastrzebski P J."/>
            <person name="Paukszto L."/>
            <person name="Jastrzebski P J."/>
        </authorList>
    </citation>
    <scope>NUCLEOTIDE SEQUENCE [LARGE SCALE GENOMIC DNA]</scope>
    <source>
        <strain evidence="2 3">WMS-il1</strain>
    </source>
</reference>
<evidence type="ECO:0000313" key="1">
    <source>
        <dbReference type="EMBL" id="VUZ41910.1"/>
    </source>
</evidence>
<name>A0A564Y5S8_HYMDI</name>
<gene>
    <name evidence="1" type="ORF">WMSIL1_LOCUS2728</name>
    <name evidence="2" type="ORF">WMSIL1_LOCUS2729</name>
</gene>
<protein>
    <submittedName>
        <fullName evidence="2">Uncharacterized protein</fullName>
    </submittedName>
</protein>
<organism evidence="2 3">
    <name type="scientific">Hymenolepis diminuta</name>
    <name type="common">Rat tapeworm</name>
    <dbReference type="NCBI Taxonomy" id="6216"/>
    <lineage>
        <taxon>Eukaryota</taxon>
        <taxon>Metazoa</taxon>
        <taxon>Spiralia</taxon>
        <taxon>Lophotrochozoa</taxon>
        <taxon>Platyhelminthes</taxon>
        <taxon>Cestoda</taxon>
        <taxon>Eucestoda</taxon>
        <taxon>Cyclophyllidea</taxon>
        <taxon>Hymenolepididae</taxon>
        <taxon>Hymenolepis</taxon>
    </lineage>
</organism>
<evidence type="ECO:0000313" key="2">
    <source>
        <dbReference type="EMBL" id="VUZ41913.1"/>
    </source>
</evidence>
<accession>A0A564Y5S8</accession>